<dbReference type="AlphaFoldDB" id="A0A413I336"/>
<dbReference type="InterPro" id="IPR007492">
    <property type="entry name" value="LytTR_DNA-bd_dom"/>
</dbReference>
<accession>A0A413I336</accession>
<evidence type="ECO:0000313" key="3">
    <source>
        <dbReference type="Proteomes" id="UP000284434"/>
    </source>
</evidence>
<name>A0A413I336_9BACT</name>
<dbReference type="Pfam" id="PF04397">
    <property type="entry name" value="LytTR"/>
    <property type="match status" value="1"/>
</dbReference>
<comment type="caution">
    <text evidence="2">The sequence shown here is derived from an EMBL/GenBank/DDBJ whole genome shotgun (WGS) entry which is preliminary data.</text>
</comment>
<dbReference type="Gene3D" id="2.40.50.1020">
    <property type="entry name" value="LytTr DNA-binding domain"/>
    <property type="match status" value="1"/>
</dbReference>
<protein>
    <submittedName>
        <fullName evidence="2">LytTR family transcriptional regulator</fullName>
    </submittedName>
</protein>
<evidence type="ECO:0000259" key="1">
    <source>
        <dbReference type="SMART" id="SM00850"/>
    </source>
</evidence>
<dbReference type="GO" id="GO:0003677">
    <property type="term" value="F:DNA binding"/>
    <property type="evidence" value="ECO:0007669"/>
    <property type="project" value="InterPro"/>
</dbReference>
<dbReference type="Proteomes" id="UP000284434">
    <property type="component" value="Unassembled WGS sequence"/>
</dbReference>
<proteinExistence type="predicted"/>
<reference evidence="2 3" key="1">
    <citation type="submission" date="2018-08" db="EMBL/GenBank/DDBJ databases">
        <title>A genome reference for cultivated species of the human gut microbiota.</title>
        <authorList>
            <person name="Zou Y."/>
            <person name="Xue W."/>
            <person name="Luo G."/>
        </authorList>
    </citation>
    <scope>NUCLEOTIDE SEQUENCE [LARGE SCALE GENOMIC DNA]</scope>
    <source>
        <strain evidence="2 3">OF03-11</strain>
    </source>
</reference>
<sequence length="139" mass="15885">MNRNALKSPADVPVCRHTCDGIYIRHKDYFRKYLYSDLLWVKASGCYCDLYFRDKSRLTVAFPLAVVISRLPGDLFVRLHHSYVVSLYDIETFFGNTVRIAHQDFPIGPSYRAGFLARLNILSGGRPFFPDGSDDLATN</sequence>
<feature type="domain" description="HTH LytTR-type" evidence="1">
    <location>
        <begin position="28"/>
        <end position="120"/>
    </location>
</feature>
<organism evidence="2 3">
    <name type="scientific">Odoribacter splanchnicus</name>
    <dbReference type="NCBI Taxonomy" id="28118"/>
    <lineage>
        <taxon>Bacteria</taxon>
        <taxon>Pseudomonadati</taxon>
        <taxon>Bacteroidota</taxon>
        <taxon>Bacteroidia</taxon>
        <taxon>Bacteroidales</taxon>
        <taxon>Odoribacteraceae</taxon>
        <taxon>Odoribacter</taxon>
    </lineage>
</organism>
<dbReference type="RefSeq" id="WP_118105006.1">
    <property type="nucleotide sequence ID" value="NZ_JADNHN010000080.1"/>
</dbReference>
<dbReference type="SMART" id="SM00850">
    <property type="entry name" value="LytTR"/>
    <property type="match status" value="1"/>
</dbReference>
<gene>
    <name evidence="2" type="ORF">DXA53_20150</name>
</gene>
<dbReference type="EMBL" id="QSCO01000058">
    <property type="protein sequence ID" value="RGY01764.1"/>
    <property type="molecule type" value="Genomic_DNA"/>
</dbReference>
<evidence type="ECO:0000313" key="2">
    <source>
        <dbReference type="EMBL" id="RGY01764.1"/>
    </source>
</evidence>